<dbReference type="Proteomes" id="UP000236340">
    <property type="component" value="Unassembled WGS sequence"/>
</dbReference>
<dbReference type="Pfam" id="PF10672">
    <property type="entry name" value="Methyltrans_SAM"/>
    <property type="match status" value="1"/>
</dbReference>
<feature type="domain" description="RlmI-like PUA" evidence="6">
    <location>
        <begin position="8"/>
        <end position="70"/>
    </location>
</feature>
<dbReference type="EMBL" id="PPFX01000002">
    <property type="protein sequence ID" value="PNU21529.1"/>
    <property type="molecule type" value="Genomic_DNA"/>
</dbReference>
<feature type="domain" description="S-adenosylmethionine-dependent methyltransferase" evidence="5">
    <location>
        <begin position="115"/>
        <end position="357"/>
    </location>
</feature>
<dbReference type="InterPro" id="IPR019614">
    <property type="entry name" value="SAM-dep_methyl-trfase"/>
</dbReference>
<evidence type="ECO:0000313" key="8">
    <source>
        <dbReference type="Proteomes" id="UP000236340"/>
    </source>
</evidence>
<keyword evidence="4" id="KW-0812">Transmembrane</keyword>
<organism evidence="7 8">
    <name type="scientific">Geothermobacter hydrogeniphilus</name>
    <dbReference type="NCBI Taxonomy" id="1969733"/>
    <lineage>
        <taxon>Bacteria</taxon>
        <taxon>Pseudomonadati</taxon>
        <taxon>Thermodesulfobacteriota</taxon>
        <taxon>Desulfuromonadia</taxon>
        <taxon>Desulfuromonadales</taxon>
        <taxon>Geothermobacteraceae</taxon>
        <taxon>Geothermobacter</taxon>
    </lineage>
</organism>
<evidence type="ECO:0000259" key="6">
    <source>
        <dbReference type="Pfam" id="PF17785"/>
    </source>
</evidence>
<evidence type="ECO:0000313" key="7">
    <source>
        <dbReference type="EMBL" id="PNU21529.1"/>
    </source>
</evidence>
<evidence type="ECO:0000256" key="3">
    <source>
        <dbReference type="ARBA" id="ARBA00022691"/>
    </source>
</evidence>
<keyword evidence="1 7" id="KW-0489">Methyltransferase</keyword>
<keyword evidence="3" id="KW-0949">S-adenosyl-L-methionine</keyword>
<keyword evidence="2 7" id="KW-0808">Transferase</keyword>
<dbReference type="AlphaFoldDB" id="A0A2K2HE45"/>
<dbReference type="Gene3D" id="3.30.750.80">
    <property type="entry name" value="RNA methyltransferase domain (HRMD) like"/>
    <property type="match status" value="1"/>
</dbReference>
<evidence type="ECO:0000259" key="5">
    <source>
        <dbReference type="Pfam" id="PF10672"/>
    </source>
</evidence>
<sequence length="402" mass="44881">MALRTLKVGAETARMLQLGHPWVIADRYTAAWPASLRPGQLARLQAPDGGLLGTALLEPGARVVARLLDRGLVEPGAGWFSRRLQAAEQLRERFLDLDRTDAFRLVNGEGDGLPGLTVDRYRDWLVVQFYTPAWQPHLRPLLAALEETWRPAGIYLKQRPQQTRNLKQQFGSEEQLVELVTGEAAPEKLTVREHGLRYLVRLNAGLHTGLFLDQRDNRRHFGRWCRDRKVLNLFCFTGAFSVAAVAAGAAGVTSVDASRHYLDWVRDNAELNGQSKQKHELLCGDCRKVLKRLAREKRLFDLVFVDPPSFSTTRKGKFSSRGGTAEIIAALLAVLKPGGLVMACSNHQKMEIADYLKELRRGGLDAGRNLKVIDQRGQGGDFPYPVGFPEGRYLKVVTLVAD</sequence>
<keyword evidence="4" id="KW-0472">Membrane</keyword>
<dbReference type="CDD" id="cd11572">
    <property type="entry name" value="RlmI_M_like"/>
    <property type="match status" value="1"/>
</dbReference>
<reference evidence="7 8" key="1">
    <citation type="journal article" date="2018" name="Genome Announc.">
        <title>Genome Sequence of Geothermobacter sp. HR-1 Iron Reducer from the Loihi Seamount.</title>
        <authorList>
            <person name="Smith H."/>
            <person name="Abuyen K."/>
            <person name="Tremblay J."/>
            <person name="Savalia P."/>
            <person name="Perez-Rodriguez I."/>
            <person name="Emerson D."/>
            <person name="Tully B."/>
            <person name="Amend J."/>
        </authorList>
    </citation>
    <scope>NUCLEOTIDE SEQUENCE [LARGE SCALE GENOMIC DNA]</scope>
    <source>
        <strain evidence="7 8">HR-1</strain>
    </source>
</reference>
<dbReference type="GO" id="GO:0008168">
    <property type="term" value="F:methyltransferase activity"/>
    <property type="evidence" value="ECO:0007669"/>
    <property type="project" value="UniProtKB-KW"/>
</dbReference>
<dbReference type="Gene3D" id="3.40.50.150">
    <property type="entry name" value="Vaccinia Virus protein VP39"/>
    <property type="match status" value="1"/>
</dbReference>
<dbReference type="Gene3D" id="2.30.130.10">
    <property type="entry name" value="PUA domain"/>
    <property type="match status" value="1"/>
</dbReference>
<dbReference type="InterPro" id="IPR015947">
    <property type="entry name" value="PUA-like_sf"/>
</dbReference>
<comment type="caution">
    <text evidence="7">The sequence shown here is derived from an EMBL/GenBank/DDBJ whole genome shotgun (WGS) entry which is preliminary data.</text>
</comment>
<evidence type="ECO:0000256" key="4">
    <source>
        <dbReference type="SAM" id="Phobius"/>
    </source>
</evidence>
<dbReference type="InterPro" id="IPR036974">
    <property type="entry name" value="PUA_sf"/>
</dbReference>
<name>A0A2K2HE45_9BACT</name>
<dbReference type="Pfam" id="PF17785">
    <property type="entry name" value="PUA_3"/>
    <property type="match status" value="1"/>
</dbReference>
<evidence type="ECO:0000256" key="2">
    <source>
        <dbReference type="ARBA" id="ARBA00022679"/>
    </source>
</evidence>
<protein>
    <submittedName>
        <fullName evidence="7">Class I SAM-dependent rRNA methyltransferase</fullName>
    </submittedName>
</protein>
<dbReference type="InterPro" id="IPR029063">
    <property type="entry name" value="SAM-dependent_MTases_sf"/>
</dbReference>
<dbReference type="GO" id="GO:0003723">
    <property type="term" value="F:RNA binding"/>
    <property type="evidence" value="ECO:0007669"/>
    <property type="project" value="InterPro"/>
</dbReference>
<dbReference type="PANTHER" id="PTHR43042:SF3">
    <property type="entry name" value="RIBOSOMAL RNA LARGE SUBUNIT METHYLTRANSFERASE YWBD-RELATED"/>
    <property type="match status" value="1"/>
</dbReference>
<dbReference type="SUPFAM" id="SSF53335">
    <property type="entry name" value="S-adenosyl-L-methionine-dependent methyltransferases"/>
    <property type="match status" value="1"/>
</dbReference>
<keyword evidence="4" id="KW-1133">Transmembrane helix</keyword>
<proteinExistence type="predicted"/>
<dbReference type="GO" id="GO:0032259">
    <property type="term" value="P:methylation"/>
    <property type="evidence" value="ECO:0007669"/>
    <property type="project" value="UniProtKB-KW"/>
</dbReference>
<gene>
    <name evidence="7" type="ORF">C2E25_01310</name>
</gene>
<accession>A0A2K2HE45</accession>
<dbReference type="SUPFAM" id="SSF88697">
    <property type="entry name" value="PUA domain-like"/>
    <property type="match status" value="1"/>
</dbReference>
<dbReference type="PANTHER" id="PTHR43042">
    <property type="entry name" value="SAM-DEPENDENT METHYLTRANSFERASE"/>
    <property type="match status" value="1"/>
</dbReference>
<dbReference type="RefSeq" id="WP_103114015.1">
    <property type="nucleotide sequence ID" value="NZ_PPFX01000002.1"/>
</dbReference>
<feature type="transmembrane region" description="Helical" evidence="4">
    <location>
        <begin position="230"/>
        <end position="252"/>
    </location>
</feature>
<dbReference type="InterPro" id="IPR041532">
    <property type="entry name" value="RlmI-like_PUA"/>
</dbReference>
<evidence type="ECO:0000256" key="1">
    <source>
        <dbReference type="ARBA" id="ARBA00022603"/>
    </source>
</evidence>
<dbReference type="OrthoDB" id="9805492at2"/>